<dbReference type="AlphaFoldDB" id="A0A2I1HN66"/>
<comment type="caution">
    <text evidence="1">The sequence shown here is derived from an EMBL/GenBank/DDBJ whole genome shotgun (WGS) entry which is preliminary data.</text>
</comment>
<gene>
    <name evidence="1" type="ORF">RhiirA4_550620</name>
</gene>
<dbReference type="VEuPathDB" id="FungiDB:FUN_001177"/>
<protein>
    <submittedName>
        <fullName evidence="1">Uncharacterized protein</fullName>
    </submittedName>
</protein>
<evidence type="ECO:0000313" key="1">
    <source>
        <dbReference type="EMBL" id="PKY60328.1"/>
    </source>
</evidence>
<name>A0A2I1HN66_9GLOM</name>
<organism evidence="1 2">
    <name type="scientific">Rhizophagus irregularis</name>
    <dbReference type="NCBI Taxonomy" id="588596"/>
    <lineage>
        <taxon>Eukaryota</taxon>
        <taxon>Fungi</taxon>
        <taxon>Fungi incertae sedis</taxon>
        <taxon>Mucoromycota</taxon>
        <taxon>Glomeromycotina</taxon>
        <taxon>Glomeromycetes</taxon>
        <taxon>Glomerales</taxon>
        <taxon>Glomeraceae</taxon>
        <taxon>Rhizophagus</taxon>
    </lineage>
</organism>
<dbReference type="EMBL" id="LLXI01004160">
    <property type="protein sequence ID" value="PKY60328.1"/>
    <property type="molecule type" value="Genomic_DNA"/>
</dbReference>
<accession>A0A2I1HN66</accession>
<keyword evidence="2" id="KW-1185">Reference proteome</keyword>
<sequence>MGDAAMRLVKFTKECKDKKLRSFSSYKELSEVLEKYGIVSGDITRHSTVHTIFLKGECSFINLSWVKILMHEYFNRTFSEWNIIDFLDACNLQKFSQKIGIYLKSLEDISDSNKGRRGERAKELLNRYKEES</sequence>
<proteinExistence type="predicted"/>
<reference evidence="1 2" key="1">
    <citation type="submission" date="2015-10" db="EMBL/GenBank/DDBJ databases">
        <title>Genome analyses suggest a sexual origin of heterokaryosis in a supposedly ancient asexual fungus.</title>
        <authorList>
            <person name="Ropars J."/>
            <person name="Sedzielewska K."/>
            <person name="Noel J."/>
            <person name="Charron P."/>
            <person name="Farinelli L."/>
            <person name="Marton T."/>
            <person name="Kruger M."/>
            <person name="Pelin A."/>
            <person name="Brachmann A."/>
            <person name="Corradi N."/>
        </authorList>
    </citation>
    <scope>NUCLEOTIDE SEQUENCE [LARGE SCALE GENOMIC DNA]</scope>
    <source>
        <strain evidence="1 2">A4</strain>
    </source>
</reference>
<dbReference type="Proteomes" id="UP000234323">
    <property type="component" value="Unassembled WGS sequence"/>
</dbReference>
<evidence type="ECO:0000313" key="2">
    <source>
        <dbReference type="Proteomes" id="UP000234323"/>
    </source>
</evidence>